<organism evidence="10 11">
    <name type="scientific">Petromyzon marinus</name>
    <name type="common">Sea lamprey</name>
    <dbReference type="NCBI Taxonomy" id="7757"/>
    <lineage>
        <taxon>Eukaryota</taxon>
        <taxon>Metazoa</taxon>
        <taxon>Chordata</taxon>
        <taxon>Craniata</taxon>
        <taxon>Vertebrata</taxon>
        <taxon>Cyclostomata</taxon>
        <taxon>Hyperoartia</taxon>
        <taxon>Petromyzontiformes</taxon>
        <taxon>Petromyzontidae</taxon>
        <taxon>Petromyzon</taxon>
    </lineage>
</organism>
<feature type="domain" description="Letm1 RBD" evidence="9">
    <location>
        <begin position="181"/>
        <end position="379"/>
    </location>
</feature>
<evidence type="ECO:0000256" key="7">
    <source>
        <dbReference type="PROSITE-ProRule" id="PRU01094"/>
    </source>
</evidence>
<keyword evidence="10" id="KW-1185">Reference proteome</keyword>
<keyword evidence="4 8" id="KW-1133">Transmembrane helix</keyword>
<dbReference type="InterPro" id="IPR033122">
    <property type="entry name" value="LETM1-like_RBD"/>
</dbReference>
<dbReference type="AlphaFoldDB" id="A0AAJ7WM56"/>
<dbReference type="Pfam" id="PF07766">
    <property type="entry name" value="LETM1_RBD"/>
    <property type="match status" value="1"/>
</dbReference>
<evidence type="ECO:0000256" key="1">
    <source>
        <dbReference type="ARBA" id="ARBA00004434"/>
    </source>
</evidence>
<dbReference type="Proteomes" id="UP001318040">
    <property type="component" value="Chromosome 5"/>
</dbReference>
<keyword evidence="6 8" id="KW-0472">Membrane</keyword>
<comment type="subcellular location">
    <subcellularLocation>
        <location evidence="1">Mitochondrion inner membrane</location>
        <topology evidence="1">Single-pass membrane protein</topology>
    </subcellularLocation>
</comment>
<dbReference type="GO" id="GO:0043022">
    <property type="term" value="F:ribosome binding"/>
    <property type="evidence" value="ECO:0007669"/>
    <property type="project" value="InterPro"/>
</dbReference>
<evidence type="ECO:0000256" key="2">
    <source>
        <dbReference type="ARBA" id="ARBA00022692"/>
    </source>
</evidence>
<evidence type="ECO:0000256" key="8">
    <source>
        <dbReference type="SAM" id="Phobius"/>
    </source>
</evidence>
<name>A0AAJ7WM56_PETMA</name>
<evidence type="ECO:0000256" key="5">
    <source>
        <dbReference type="ARBA" id="ARBA00023128"/>
    </source>
</evidence>
<dbReference type="GO" id="GO:0030003">
    <property type="term" value="P:intracellular monoatomic cation homeostasis"/>
    <property type="evidence" value="ECO:0007669"/>
    <property type="project" value="TreeGrafter"/>
</dbReference>
<dbReference type="KEGG" id="pmrn:116938989"/>
<evidence type="ECO:0000313" key="12">
    <source>
        <dbReference type="RefSeq" id="XP_032802687.1"/>
    </source>
</evidence>
<dbReference type="PANTHER" id="PTHR14009">
    <property type="entry name" value="LEUCINE ZIPPER-EF-HAND CONTAINING TRANSMEMBRANE PROTEIN"/>
    <property type="match status" value="1"/>
</dbReference>
<dbReference type="CTD" id="25875"/>
<keyword evidence="5 7" id="KW-0496">Mitochondrion</keyword>
<evidence type="ECO:0000259" key="9">
    <source>
        <dbReference type="PROSITE" id="PS51758"/>
    </source>
</evidence>
<keyword evidence="2 8" id="KW-0812">Transmembrane</keyword>
<protein>
    <submittedName>
        <fullName evidence="11 12">LETM1 domain-containing protein 1 isoform X1</fullName>
    </submittedName>
</protein>
<gene>
    <name evidence="11 12" type="primary">LETMD1</name>
</gene>
<evidence type="ECO:0000256" key="4">
    <source>
        <dbReference type="ARBA" id="ARBA00022989"/>
    </source>
</evidence>
<evidence type="ECO:0000313" key="11">
    <source>
        <dbReference type="RefSeq" id="XP_032802685.1"/>
    </source>
</evidence>
<reference evidence="11 12" key="1">
    <citation type="submission" date="2025-04" db="UniProtKB">
        <authorList>
            <consortium name="RefSeq"/>
        </authorList>
    </citation>
    <scope>IDENTIFICATION</scope>
    <source>
        <tissue evidence="11 12">Sperm</tissue>
    </source>
</reference>
<dbReference type="RefSeq" id="XP_032802687.1">
    <property type="nucleotide sequence ID" value="XM_032946796.1"/>
</dbReference>
<evidence type="ECO:0000313" key="10">
    <source>
        <dbReference type="Proteomes" id="UP001318040"/>
    </source>
</evidence>
<keyword evidence="3" id="KW-0999">Mitochondrion inner membrane</keyword>
<feature type="transmembrane region" description="Helical" evidence="8">
    <location>
        <begin position="138"/>
        <end position="164"/>
    </location>
</feature>
<evidence type="ECO:0000256" key="3">
    <source>
        <dbReference type="ARBA" id="ARBA00022792"/>
    </source>
</evidence>
<dbReference type="PANTHER" id="PTHR14009:SF13">
    <property type="entry name" value="LETM1 DOMAIN-CONTAINING PROTEIN 1"/>
    <property type="match status" value="1"/>
</dbReference>
<dbReference type="PROSITE" id="PS51758">
    <property type="entry name" value="LETM1_RBD"/>
    <property type="match status" value="1"/>
</dbReference>
<dbReference type="GO" id="GO:0005743">
    <property type="term" value="C:mitochondrial inner membrane"/>
    <property type="evidence" value="ECO:0007669"/>
    <property type="project" value="UniProtKB-SubCell"/>
</dbReference>
<proteinExistence type="predicted"/>
<evidence type="ECO:0000256" key="6">
    <source>
        <dbReference type="ARBA" id="ARBA00023136"/>
    </source>
</evidence>
<sequence>MAAHVGRSALRRGCCCRCPPRRGLPLLLVSSPGPRCPRLPSRPGFLVPSRSITSADKDLASAVMSKTKKANTRYEDFLLRNFPNFYRLYSTFMRGFRLLMVDAKEVFSIKMKLSSQGFGYENLTYRDMDKLREFRRDIIKAIPLVLLSIPPFANYAVFALMYIYPRQFLIRQFWSEQQEREFLQVYHDLRAASYAHVIPLLLTQAQELPDTYKQRTLLEICHKVQTNGQPSVNELRSVQALFSEPPLDIWSLKANQLRTLSRVMALTARVPAPWLRRRLLSHATEIGHLDRALLRMGPQQLTDDEVRKACYVRGLNPYILGIQACRQWLQEWLLLSASLSDSEVSLRIFATVLLSENYRRHSISYWSIPVDPPARRGQA</sequence>
<accession>A0AAJ7WM56</accession>
<dbReference type="InterPro" id="IPR044202">
    <property type="entry name" value="LETM1/MDM38-like"/>
</dbReference>
<dbReference type="RefSeq" id="XP_032802685.1">
    <property type="nucleotide sequence ID" value="XM_032946794.1"/>
</dbReference>